<evidence type="ECO:0000313" key="3">
    <source>
        <dbReference type="EMBL" id="GLX68679.1"/>
    </source>
</evidence>
<evidence type="ECO:0000256" key="1">
    <source>
        <dbReference type="ARBA" id="ARBA00007689"/>
    </source>
</evidence>
<dbReference type="RefSeq" id="WP_284239420.1">
    <property type="nucleotide sequence ID" value="NZ_BSSQ01000013.1"/>
</dbReference>
<dbReference type="Pfam" id="PF03795">
    <property type="entry name" value="YCII"/>
    <property type="match status" value="1"/>
</dbReference>
<keyword evidence="4" id="KW-1185">Reference proteome</keyword>
<dbReference type="InterPro" id="IPR011008">
    <property type="entry name" value="Dimeric_a/b-barrel"/>
</dbReference>
<dbReference type="Gene3D" id="3.30.70.1060">
    <property type="entry name" value="Dimeric alpha+beta barrel"/>
    <property type="match status" value="1"/>
</dbReference>
<proteinExistence type="inferred from homology"/>
<dbReference type="PANTHER" id="PTHR35174:SF4">
    <property type="entry name" value="BLL7163 PROTEIN"/>
    <property type="match status" value="1"/>
</dbReference>
<comment type="caution">
    <text evidence="3">The sequence shown here is derived from an EMBL/GenBank/DDBJ whole genome shotgun (WGS) entry which is preliminary data.</text>
</comment>
<dbReference type="Proteomes" id="UP001157114">
    <property type="component" value="Unassembled WGS sequence"/>
</dbReference>
<evidence type="ECO:0000313" key="4">
    <source>
        <dbReference type="Proteomes" id="UP001157114"/>
    </source>
</evidence>
<comment type="similarity">
    <text evidence="1">Belongs to the YciI family.</text>
</comment>
<organism evidence="3 4">
    <name type="scientific">Paenibacillus glycanilyticus</name>
    <dbReference type="NCBI Taxonomy" id="126569"/>
    <lineage>
        <taxon>Bacteria</taxon>
        <taxon>Bacillati</taxon>
        <taxon>Bacillota</taxon>
        <taxon>Bacilli</taxon>
        <taxon>Bacillales</taxon>
        <taxon>Paenibacillaceae</taxon>
        <taxon>Paenibacillus</taxon>
    </lineage>
</organism>
<reference evidence="3 4" key="1">
    <citation type="submission" date="2023-03" db="EMBL/GenBank/DDBJ databases">
        <title>Draft genome sequence of the bacteria which degrade cell wall of Tricholomamatutake.</title>
        <authorList>
            <person name="Konishi Y."/>
            <person name="Fukuta Y."/>
            <person name="Shirasaka N."/>
        </authorList>
    </citation>
    <scope>NUCLEOTIDE SEQUENCE [LARGE SCALE GENOMIC DNA]</scope>
    <source>
        <strain evidence="4">mu1</strain>
    </source>
</reference>
<dbReference type="PANTHER" id="PTHR35174">
    <property type="entry name" value="BLL7171 PROTEIN-RELATED"/>
    <property type="match status" value="1"/>
</dbReference>
<sequence>MRYLIMVRATGFSEAGVAASGDYEAAKKAYRQALEQAGVLLVTEELRPSSAGIRVTYPPDGGAPEACPGPFSIDQGLLAGFTLIDVDTEEEALNWALRLPVPADRGSFGLELRRLEEKTRRFQDPSQSAMELELKKYLLI</sequence>
<evidence type="ECO:0000259" key="2">
    <source>
        <dbReference type="Pfam" id="PF03795"/>
    </source>
</evidence>
<name>A0ABQ6GCK5_9BACL</name>
<dbReference type="EMBL" id="BSSQ01000013">
    <property type="protein sequence ID" value="GLX68679.1"/>
    <property type="molecule type" value="Genomic_DNA"/>
</dbReference>
<gene>
    <name evidence="3" type="ORF">MU1_30240</name>
</gene>
<feature type="domain" description="YCII-related" evidence="2">
    <location>
        <begin position="1"/>
        <end position="106"/>
    </location>
</feature>
<accession>A0ABQ6GCK5</accession>
<dbReference type="SUPFAM" id="SSF54909">
    <property type="entry name" value="Dimeric alpha+beta barrel"/>
    <property type="match status" value="1"/>
</dbReference>
<dbReference type="InterPro" id="IPR005545">
    <property type="entry name" value="YCII"/>
</dbReference>
<protein>
    <recommendedName>
        <fullName evidence="2">YCII-related domain-containing protein</fullName>
    </recommendedName>
</protein>